<gene>
    <name evidence="1" type="ORF">Fot_51777</name>
</gene>
<dbReference type="EMBL" id="JBFOLJ010000017">
    <property type="protein sequence ID" value="KAL2468252.1"/>
    <property type="molecule type" value="Genomic_DNA"/>
</dbReference>
<evidence type="ECO:0000313" key="2">
    <source>
        <dbReference type="Proteomes" id="UP001604277"/>
    </source>
</evidence>
<sequence length="101" mass="11345">MTYKTDLNLIRALISFYSIDDQCFDINGVKISPTLDDVARIMGFPVDEKPVTGLDYNSEDSKILCSRLLGAGNFIGEKTKCSLKLEVLRENFEHLPEVPCD</sequence>
<comment type="caution">
    <text evidence="1">The sequence shown here is derived from an EMBL/GenBank/DDBJ whole genome shotgun (WGS) entry which is preliminary data.</text>
</comment>
<keyword evidence="2" id="KW-1185">Reference proteome</keyword>
<evidence type="ECO:0000313" key="1">
    <source>
        <dbReference type="EMBL" id="KAL2468252.1"/>
    </source>
</evidence>
<accession>A0ABD1PWG2</accession>
<dbReference type="AlphaFoldDB" id="A0ABD1PWG2"/>
<protein>
    <submittedName>
        <fullName evidence="1">Protein MAIN-LIKE 1-like</fullName>
    </submittedName>
</protein>
<name>A0ABD1PWG2_9LAMI</name>
<dbReference type="Proteomes" id="UP001604277">
    <property type="component" value="Unassembled WGS sequence"/>
</dbReference>
<reference evidence="2" key="1">
    <citation type="submission" date="2024-07" db="EMBL/GenBank/DDBJ databases">
        <title>Two chromosome-level genome assemblies of Korean endemic species Abeliophyllum distichum and Forsythia ovata (Oleaceae).</title>
        <authorList>
            <person name="Jang H."/>
        </authorList>
    </citation>
    <scope>NUCLEOTIDE SEQUENCE [LARGE SCALE GENOMIC DNA]</scope>
</reference>
<organism evidence="1 2">
    <name type="scientific">Forsythia ovata</name>
    <dbReference type="NCBI Taxonomy" id="205694"/>
    <lineage>
        <taxon>Eukaryota</taxon>
        <taxon>Viridiplantae</taxon>
        <taxon>Streptophyta</taxon>
        <taxon>Embryophyta</taxon>
        <taxon>Tracheophyta</taxon>
        <taxon>Spermatophyta</taxon>
        <taxon>Magnoliopsida</taxon>
        <taxon>eudicotyledons</taxon>
        <taxon>Gunneridae</taxon>
        <taxon>Pentapetalae</taxon>
        <taxon>asterids</taxon>
        <taxon>lamiids</taxon>
        <taxon>Lamiales</taxon>
        <taxon>Oleaceae</taxon>
        <taxon>Forsythieae</taxon>
        <taxon>Forsythia</taxon>
    </lineage>
</organism>
<proteinExistence type="predicted"/>